<evidence type="ECO:0000313" key="2">
    <source>
        <dbReference type="Proteomes" id="UP000006180"/>
    </source>
</evidence>
<protein>
    <submittedName>
        <fullName evidence="1">Uncharacterized protein</fullName>
    </submittedName>
</protein>
<dbReference type="KEGG" id="sfd:USDA257_c03210"/>
<dbReference type="Proteomes" id="UP000006180">
    <property type="component" value="Chromosome"/>
</dbReference>
<gene>
    <name evidence="1" type="ORF">USDA257_c03210</name>
</gene>
<dbReference type="EMBL" id="CP003563">
    <property type="protein sequence ID" value="AFL48919.1"/>
    <property type="molecule type" value="Genomic_DNA"/>
</dbReference>
<dbReference type="HOGENOM" id="CLU_3333054_0_0_5"/>
<dbReference type="STRING" id="1185652.USDA257_c03210"/>
<proteinExistence type="predicted"/>
<evidence type="ECO:0000313" key="1">
    <source>
        <dbReference type="EMBL" id="AFL48919.1"/>
    </source>
</evidence>
<name>I3WZ63_SINF2</name>
<sequence>MLRTPFHFRRAAVIGIRRDWLDRAVALARSNTFIFAQV</sequence>
<dbReference type="AlphaFoldDB" id="I3WZ63"/>
<accession>I3WZ63</accession>
<organism evidence="1 2">
    <name type="scientific">Sinorhizobium fredii (strain USDA 257)</name>
    <dbReference type="NCBI Taxonomy" id="1185652"/>
    <lineage>
        <taxon>Bacteria</taxon>
        <taxon>Pseudomonadati</taxon>
        <taxon>Pseudomonadota</taxon>
        <taxon>Alphaproteobacteria</taxon>
        <taxon>Hyphomicrobiales</taxon>
        <taxon>Rhizobiaceae</taxon>
        <taxon>Sinorhizobium/Ensifer group</taxon>
        <taxon>Sinorhizobium</taxon>
    </lineage>
</organism>
<reference evidence="1 2" key="1">
    <citation type="journal article" date="2012" name="J. Bacteriol.">
        <title>Complete genome sequence of the broad-host-range strain Sinorhizobium fredii USDA257.</title>
        <authorList>
            <person name="Schuldes J."/>
            <person name="Rodriguez Orbegoso M."/>
            <person name="Schmeisser C."/>
            <person name="Krishnan H.B."/>
            <person name="Daniel R."/>
            <person name="Streit W.R."/>
        </authorList>
    </citation>
    <scope>NUCLEOTIDE SEQUENCE [LARGE SCALE GENOMIC DNA]</scope>
    <source>
        <strain evidence="1 2">USDA 257</strain>
    </source>
</reference>